<name>A0ABR7XEG0_9BACT</name>
<dbReference type="InterPro" id="IPR000447">
    <property type="entry name" value="G3P_DH_FAD-dep"/>
</dbReference>
<comment type="caution">
    <text evidence="7">The sequence shown here is derived from an EMBL/GenBank/DDBJ whole genome shotgun (WGS) entry which is preliminary data.</text>
</comment>
<evidence type="ECO:0000259" key="6">
    <source>
        <dbReference type="Pfam" id="PF01266"/>
    </source>
</evidence>
<proteinExistence type="inferred from homology"/>
<dbReference type="InterPro" id="IPR038299">
    <property type="entry name" value="DAO_C_sf"/>
</dbReference>
<comment type="cofactor">
    <cofactor evidence="1">
        <name>FAD</name>
        <dbReference type="ChEBI" id="CHEBI:57692"/>
    </cofactor>
</comment>
<dbReference type="Gene3D" id="1.10.8.870">
    <property type="entry name" value="Alpha-glycerophosphate oxidase, cap domain"/>
    <property type="match status" value="1"/>
</dbReference>
<evidence type="ECO:0000256" key="3">
    <source>
        <dbReference type="ARBA" id="ARBA00022630"/>
    </source>
</evidence>
<keyword evidence="5" id="KW-0560">Oxidoreductase</keyword>
<feature type="domain" description="FAD dependent oxidoreductase" evidence="6">
    <location>
        <begin position="12"/>
        <end position="368"/>
    </location>
</feature>
<evidence type="ECO:0000313" key="8">
    <source>
        <dbReference type="Proteomes" id="UP000625551"/>
    </source>
</evidence>
<dbReference type="Proteomes" id="UP000625551">
    <property type="component" value="Unassembled WGS sequence"/>
</dbReference>
<dbReference type="Gene3D" id="3.50.50.60">
    <property type="entry name" value="FAD/NAD(P)-binding domain"/>
    <property type="match status" value="1"/>
</dbReference>
<dbReference type="SUPFAM" id="SSF51905">
    <property type="entry name" value="FAD/NAD(P)-binding domain"/>
    <property type="match status" value="1"/>
</dbReference>
<sequence>MLHQLSEVPKWDVVVIGGGSTGLGTALDAASRGYRTLLLEQSDFAKGTSSRSTKLVHGGVRYLAQGKIRLVFEALRERGLLLRNAPHLVTVQPFVIPCYSWWQLLFYGLGLTFYDLLSGRYSLGRTSWLNKKGVLRRIPTIQSNGLRGGIMYYDGQFDDARLALSIAQTCAKQGGTLLNYVKVIGLIKQADGKVTGVKAQDVESGQVYTLQAKAVVNATGVYVDEILQLDEPAQKPLVLPSQGVHVVLHSSFLQSDTALMIPETPDGRVLFAIPWQGHVMVGTTDTPLQTLSLEPVALEAELNFILQTAGKYLHKKPTQHDVLSVFAGFRPLAAPTHETGATKEISRSHKLLTAPSGLVTVTGGKWTTYRQMAEDTVNAVVKIVDLPARPCVTHTLPLHGYTTNRYANGLEGYGSDAATLETLAQTDPALTEKLHEDFDCTVAQVVWAVRFEMARTVEDVLARRLRVLFLDAEAAMAMAPRVASVMAAELGYDKVWQERQVTGFLALARQYLSVNIAREQSLAGI</sequence>
<dbReference type="PRINTS" id="PR01001">
    <property type="entry name" value="FADG3PDH"/>
</dbReference>
<evidence type="ECO:0000256" key="5">
    <source>
        <dbReference type="ARBA" id="ARBA00023002"/>
    </source>
</evidence>
<evidence type="ECO:0000313" key="7">
    <source>
        <dbReference type="EMBL" id="MBD1396682.1"/>
    </source>
</evidence>
<keyword evidence="3" id="KW-0285">Flavoprotein</keyword>
<dbReference type="InterPro" id="IPR006076">
    <property type="entry name" value="FAD-dep_OxRdtase"/>
</dbReference>
<dbReference type="PROSITE" id="PS00978">
    <property type="entry name" value="FAD_G3PDH_2"/>
    <property type="match status" value="1"/>
</dbReference>
<reference evidence="7 8" key="1">
    <citation type="submission" date="2020-09" db="EMBL/GenBank/DDBJ databases">
        <title>Genome sequencing and assembly of Pontibacter sp.</title>
        <authorList>
            <person name="Chhetri G."/>
        </authorList>
    </citation>
    <scope>NUCLEOTIDE SEQUENCE [LARGE SCALE GENOMIC DNA]</scope>
    <source>
        <strain evidence="7 8">JH31</strain>
    </source>
</reference>
<evidence type="ECO:0000256" key="2">
    <source>
        <dbReference type="ARBA" id="ARBA00007330"/>
    </source>
</evidence>
<accession>A0ABR7XEG0</accession>
<comment type="similarity">
    <text evidence="2">Belongs to the FAD-dependent glycerol-3-phosphate dehydrogenase family.</text>
</comment>
<organism evidence="7 8">
    <name type="scientific">Pontibacter aquaedesilientis</name>
    <dbReference type="NCBI Taxonomy" id="2766980"/>
    <lineage>
        <taxon>Bacteria</taxon>
        <taxon>Pseudomonadati</taxon>
        <taxon>Bacteroidota</taxon>
        <taxon>Cytophagia</taxon>
        <taxon>Cytophagales</taxon>
        <taxon>Hymenobacteraceae</taxon>
        <taxon>Pontibacter</taxon>
    </lineage>
</organism>
<dbReference type="Pfam" id="PF01266">
    <property type="entry name" value="DAO"/>
    <property type="match status" value="1"/>
</dbReference>
<dbReference type="EMBL" id="JACXAJ010000002">
    <property type="protein sequence ID" value="MBD1396682.1"/>
    <property type="molecule type" value="Genomic_DNA"/>
</dbReference>
<evidence type="ECO:0000256" key="1">
    <source>
        <dbReference type="ARBA" id="ARBA00001974"/>
    </source>
</evidence>
<protein>
    <submittedName>
        <fullName evidence="7">Glycerol-3-phosphate dehydrogenase/oxidase</fullName>
    </submittedName>
</protein>
<keyword evidence="4" id="KW-0274">FAD</keyword>
<dbReference type="PANTHER" id="PTHR11985">
    <property type="entry name" value="GLYCEROL-3-PHOSPHATE DEHYDROGENASE"/>
    <property type="match status" value="1"/>
</dbReference>
<dbReference type="Gene3D" id="3.30.9.10">
    <property type="entry name" value="D-Amino Acid Oxidase, subunit A, domain 2"/>
    <property type="match status" value="1"/>
</dbReference>
<dbReference type="PANTHER" id="PTHR11985:SF35">
    <property type="entry name" value="ANAEROBIC GLYCEROL-3-PHOSPHATE DEHYDROGENASE SUBUNIT A"/>
    <property type="match status" value="1"/>
</dbReference>
<evidence type="ECO:0000256" key="4">
    <source>
        <dbReference type="ARBA" id="ARBA00022827"/>
    </source>
</evidence>
<keyword evidence="8" id="KW-1185">Reference proteome</keyword>
<gene>
    <name evidence="7" type="ORF">H9Q13_05845</name>
</gene>
<dbReference type="InterPro" id="IPR036188">
    <property type="entry name" value="FAD/NAD-bd_sf"/>
</dbReference>